<comment type="similarity">
    <text evidence="4 13">Belongs to the cytochrome P450 family.</text>
</comment>
<dbReference type="InterPro" id="IPR017972">
    <property type="entry name" value="Cyt_P450_CS"/>
</dbReference>
<evidence type="ECO:0000256" key="10">
    <source>
        <dbReference type="ARBA" id="ARBA00023004"/>
    </source>
</evidence>
<evidence type="ECO:0000256" key="2">
    <source>
        <dbReference type="ARBA" id="ARBA00004370"/>
    </source>
</evidence>
<proteinExistence type="inferred from homology"/>
<evidence type="ECO:0000256" key="3">
    <source>
        <dbReference type="ARBA" id="ARBA00004721"/>
    </source>
</evidence>
<evidence type="ECO:0000256" key="1">
    <source>
        <dbReference type="ARBA" id="ARBA00001971"/>
    </source>
</evidence>
<evidence type="ECO:0000313" key="14">
    <source>
        <dbReference type="EMBL" id="GAT51884.1"/>
    </source>
</evidence>
<name>A0ABQ0LLA8_MYCCL</name>
<dbReference type="PRINTS" id="PR00463">
    <property type="entry name" value="EP450I"/>
</dbReference>
<keyword evidence="6" id="KW-0812">Transmembrane</keyword>
<comment type="pathway">
    <text evidence="3">Secondary metabolite biosynthesis; terpenoid biosynthesis.</text>
</comment>
<organism evidence="14 15">
    <name type="scientific">Mycena chlorophos</name>
    <name type="common">Agaric fungus</name>
    <name type="synonym">Agaricus chlorophos</name>
    <dbReference type="NCBI Taxonomy" id="658473"/>
    <lineage>
        <taxon>Eukaryota</taxon>
        <taxon>Fungi</taxon>
        <taxon>Dikarya</taxon>
        <taxon>Basidiomycota</taxon>
        <taxon>Agaricomycotina</taxon>
        <taxon>Agaricomycetes</taxon>
        <taxon>Agaricomycetidae</taxon>
        <taxon>Agaricales</taxon>
        <taxon>Marasmiineae</taxon>
        <taxon>Mycenaceae</taxon>
        <taxon>Mycena</taxon>
    </lineage>
</organism>
<evidence type="ECO:0000256" key="7">
    <source>
        <dbReference type="ARBA" id="ARBA00022723"/>
    </source>
</evidence>
<dbReference type="InterPro" id="IPR050121">
    <property type="entry name" value="Cytochrome_P450_monoxygenase"/>
</dbReference>
<keyword evidence="8" id="KW-1133">Transmembrane helix</keyword>
<protein>
    <submittedName>
        <fullName evidence="14">Cytochrome P450</fullName>
    </submittedName>
</protein>
<dbReference type="EMBL" id="DF847446">
    <property type="protein sequence ID" value="GAT51884.1"/>
    <property type="molecule type" value="Genomic_DNA"/>
</dbReference>
<keyword evidence="10 13" id="KW-0408">Iron</keyword>
<keyword evidence="9 13" id="KW-0560">Oxidoreductase</keyword>
<reference evidence="14" key="1">
    <citation type="submission" date="2014-09" db="EMBL/GenBank/DDBJ databases">
        <title>Genome sequence of the luminous mushroom Mycena chlorophos for searching fungal bioluminescence genes.</title>
        <authorList>
            <person name="Tanaka Y."/>
            <person name="Kasuga D."/>
            <person name="Oba Y."/>
            <person name="Hase S."/>
            <person name="Sato K."/>
            <person name="Oba Y."/>
            <person name="Sakakibara Y."/>
        </authorList>
    </citation>
    <scope>NUCLEOTIDE SEQUENCE</scope>
</reference>
<evidence type="ECO:0000256" key="4">
    <source>
        <dbReference type="ARBA" id="ARBA00010617"/>
    </source>
</evidence>
<keyword evidence="5 13" id="KW-0349">Heme</keyword>
<keyword evidence="7 13" id="KW-0479">Metal-binding</keyword>
<evidence type="ECO:0000256" key="6">
    <source>
        <dbReference type="ARBA" id="ARBA00022692"/>
    </source>
</evidence>
<gene>
    <name evidence="14" type="ORF">MCHLO_08987</name>
</gene>
<dbReference type="PRINTS" id="PR00385">
    <property type="entry name" value="P450"/>
</dbReference>
<dbReference type="PROSITE" id="PS00086">
    <property type="entry name" value="CYTOCHROME_P450"/>
    <property type="match status" value="1"/>
</dbReference>
<keyword evidence="15" id="KW-1185">Reference proteome</keyword>
<comment type="cofactor">
    <cofactor evidence="1">
        <name>heme</name>
        <dbReference type="ChEBI" id="CHEBI:30413"/>
    </cofactor>
</comment>
<dbReference type="Proteomes" id="UP000815677">
    <property type="component" value="Unassembled WGS sequence"/>
</dbReference>
<dbReference type="PANTHER" id="PTHR24305">
    <property type="entry name" value="CYTOCHROME P450"/>
    <property type="match status" value="1"/>
</dbReference>
<evidence type="ECO:0000256" key="12">
    <source>
        <dbReference type="ARBA" id="ARBA00023136"/>
    </source>
</evidence>
<dbReference type="InterPro" id="IPR001128">
    <property type="entry name" value="Cyt_P450"/>
</dbReference>
<accession>A0ABQ0LLA8</accession>
<dbReference type="InterPro" id="IPR002401">
    <property type="entry name" value="Cyt_P450_E_grp-I"/>
</dbReference>
<dbReference type="InterPro" id="IPR036396">
    <property type="entry name" value="Cyt_P450_sf"/>
</dbReference>
<comment type="subcellular location">
    <subcellularLocation>
        <location evidence="2">Membrane</location>
    </subcellularLocation>
</comment>
<evidence type="ECO:0000256" key="5">
    <source>
        <dbReference type="ARBA" id="ARBA00022617"/>
    </source>
</evidence>
<evidence type="ECO:0000256" key="8">
    <source>
        <dbReference type="ARBA" id="ARBA00022989"/>
    </source>
</evidence>
<evidence type="ECO:0000256" key="11">
    <source>
        <dbReference type="ARBA" id="ARBA00023033"/>
    </source>
</evidence>
<keyword evidence="12" id="KW-0472">Membrane</keyword>
<evidence type="ECO:0000256" key="13">
    <source>
        <dbReference type="RuleBase" id="RU000461"/>
    </source>
</evidence>
<keyword evidence="11 13" id="KW-0503">Monooxygenase</keyword>
<evidence type="ECO:0000313" key="15">
    <source>
        <dbReference type="Proteomes" id="UP000815677"/>
    </source>
</evidence>
<dbReference type="Pfam" id="PF00067">
    <property type="entry name" value="p450"/>
    <property type="match status" value="1"/>
</dbReference>
<dbReference type="SUPFAM" id="SSF48264">
    <property type="entry name" value="Cytochrome P450"/>
    <property type="match status" value="1"/>
</dbReference>
<sequence>MAILAILLPLAASLFLAVAVYTLIQLFNAVLAEYRRAQSLKNIRGPPSSSWLFGTAALYAIFEALTGMDTGNLLEMHIPKEYGEVDNRWLQEFGPVYRIKAGFGRERLMVADPLALQSILHSDDFISAPSRQAFLTWIFDIMGQCGILALEGPRHRTLRAALNIGFTTPAVRSYLPSFKTLAEALCESLEEKINKAESFNAPLVVDLCPYLNTATLGAISEAAFGWKVTDLSPDLVQTNSKVVTLSSTVSASQLLLDEVLNLNFLPNWLVALAGRFPIGQALMIARDENKISTMDGTKIVNQKVEAAKAGAESFDDMTDVYGKILHGEILGNSAPEITIGDLIGQTSMMLIAGQDTVAVALGWLFMALAKDQDIQDQLRNEIATIGTEDMYDKYPLLNAVIKETLRLWPALPLLFRLAAKDTTIPLSQPITTTDGHKIDHIPILKGQLLTLSPYAYERDQNRWGDDSNQFNPLRWLRDQPRLRQEPSFGPYSNLIAFSSGAHHCLGWCFAILEMQVIVCAVLRKFKLHPANEVAHPMLATILMPTDGEGKKRAACGVQRLL</sequence>
<evidence type="ECO:0000256" key="9">
    <source>
        <dbReference type="ARBA" id="ARBA00023002"/>
    </source>
</evidence>
<dbReference type="Gene3D" id="1.10.630.10">
    <property type="entry name" value="Cytochrome P450"/>
    <property type="match status" value="1"/>
</dbReference>
<dbReference type="PANTHER" id="PTHR24305:SF166">
    <property type="entry name" value="CYTOCHROME P450 12A4, MITOCHONDRIAL-RELATED"/>
    <property type="match status" value="1"/>
</dbReference>